<dbReference type="SUPFAM" id="SSF48452">
    <property type="entry name" value="TPR-like"/>
    <property type="match status" value="1"/>
</dbReference>
<name>A0A561B2E5_9ACTN</name>
<keyword evidence="5" id="KW-1185">Reference proteome</keyword>
<dbReference type="EMBL" id="VIVK01000003">
    <property type="protein sequence ID" value="TWD73029.1"/>
    <property type="molecule type" value="Genomic_DNA"/>
</dbReference>
<keyword evidence="1" id="KW-0547">Nucleotide-binding</keyword>
<dbReference type="PRINTS" id="PR00038">
    <property type="entry name" value="HTHLUXR"/>
</dbReference>
<sequence length="936" mass="100293">MLRDAYRRSRAQATTVLVSGEAGIGKSRLVGSVLQELPGEPLVLTGGCLEFGTTGLPFGPIAGVLRSLLRQAGPMGARSVLGDRLTSWLEGGDTDAIGDRGRLLRELVALVERLATERPTVLLIEDLHWADEASRDLFVHLARNLGRAGLLLIGTVRTGELVVRHPLRQLLGELGRRAEVTTVDLGPLSRREVGDLVAARGNGAVSPAVAAAIHRRSGGNPLFVEALSDSDGSAGGLPALLLERVARLPDAAREVLGAIAVAGSRVSDTVLATVVDLSPDDLAGAVRVLVDRGQLDVVGGNGYRFRHDLIREAVYGDLLPGERRRLHRRYAETLARTRDPGDLDLVAELARHWSIADEPEQALTAAWQTALLARDRTAFDEALRQLEVVLSLWSKVADPGGLIGRDRGEVLELAGAAAFEAGDNDAGLRHVHAALAALDPGREPRRYALLLGRRARLESRANAGGAESITEALALVPAGQDDAVRARLLGDALMVLVLDDDLVRLAAVCAESQVLGEARADHLLLARAHIARAYRPELRSAGTAEENYGEAVRLARLAGDDPALLTAWQYLSIELSWQGRDHEALGVLAEAAEHAEATGLRRSRGSMLTVVACDPLLRLGRWDEALDLLEEALADSPPPLFRASLQFYQAWILVARGEWAVPRTSLPELYAIAATGWPAFKMQSAAYAVGLDLAVAAADFDEAGRLIDRLLAADDEYRRETPAVPLLVLSGLRALRAARGAAPRNQAVAVRTAYRRQRVLAMLERWPGRGPMEAAYRLAIAAETGPGQLADWDAAVEGWRAIGDVQQIAVTLVTAAEVALRSSNRSGAATRLRQAQELAERLGAAPLLTRIEELGARARLSPGTERAQRPGHGLTARELVVLRVLAQGRSNREIAAELFVSPNTVAHHVKSIFAKLAVNSRAEATALAHRSGLLDS</sequence>
<gene>
    <name evidence="4" type="ORF">FB561_6914</name>
</gene>
<feature type="domain" description="HTH luxR-type" evidence="3">
    <location>
        <begin position="867"/>
        <end position="932"/>
    </location>
</feature>
<dbReference type="GO" id="GO:0006355">
    <property type="term" value="P:regulation of DNA-templated transcription"/>
    <property type="evidence" value="ECO:0007669"/>
    <property type="project" value="InterPro"/>
</dbReference>
<dbReference type="SMART" id="SM00421">
    <property type="entry name" value="HTH_LUXR"/>
    <property type="match status" value="1"/>
</dbReference>
<proteinExistence type="predicted"/>
<dbReference type="GO" id="GO:0003677">
    <property type="term" value="F:DNA binding"/>
    <property type="evidence" value="ECO:0007669"/>
    <property type="project" value="InterPro"/>
</dbReference>
<dbReference type="PANTHER" id="PTHR16305">
    <property type="entry name" value="TESTICULAR SOLUBLE ADENYLYL CYCLASE"/>
    <property type="match status" value="1"/>
</dbReference>
<dbReference type="GO" id="GO:0005524">
    <property type="term" value="F:ATP binding"/>
    <property type="evidence" value="ECO:0007669"/>
    <property type="project" value="UniProtKB-KW"/>
</dbReference>
<dbReference type="Gene3D" id="1.10.10.10">
    <property type="entry name" value="Winged helix-like DNA-binding domain superfamily/Winged helix DNA-binding domain"/>
    <property type="match status" value="1"/>
</dbReference>
<dbReference type="InterPro" id="IPR041664">
    <property type="entry name" value="AAA_16"/>
</dbReference>
<reference evidence="4 5" key="1">
    <citation type="submission" date="2019-06" db="EMBL/GenBank/DDBJ databases">
        <title>Sequencing the genomes of 1000 actinobacteria strains.</title>
        <authorList>
            <person name="Klenk H.-P."/>
        </authorList>
    </citation>
    <scope>NUCLEOTIDE SEQUENCE [LARGE SCALE GENOMIC DNA]</scope>
    <source>
        <strain evidence="4 5">DSM 24683</strain>
    </source>
</reference>
<dbReference type="SUPFAM" id="SSF46894">
    <property type="entry name" value="C-terminal effector domain of the bipartite response regulators"/>
    <property type="match status" value="1"/>
</dbReference>
<accession>A0A561B2E5</accession>
<dbReference type="PROSITE" id="PS50043">
    <property type="entry name" value="HTH_LUXR_2"/>
    <property type="match status" value="1"/>
</dbReference>
<evidence type="ECO:0000313" key="5">
    <source>
        <dbReference type="Proteomes" id="UP000318380"/>
    </source>
</evidence>
<dbReference type="Proteomes" id="UP000318380">
    <property type="component" value="Unassembled WGS sequence"/>
</dbReference>
<keyword evidence="2" id="KW-0067">ATP-binding</keyword>
<dbReference type="InterPro" id="IPR016032">
    <property type="entry name" value="Sig_transdc_resp-reg_C-effctor"/>
</dbReference>
<dbReference type="PANTHER" id="PTHR16305:SF35">
    <property type="entry name" value="TRANSCRIPTIONAL ACTIVATOR DOMAIN"/>
    <property type="match status" value="1"/>
</dbReference>
<evidence type="ECO:0000256" key="1">
    <source>
        <dbReference type="ARBA" id="ARBA00022741"/>
    </source>
</evidence>
<dbReference type="Pfam" id="PF13191">
    <property type="entry name" value="AAA_16"/>
    <property type="match status" value="1"/>
</dbReference>
<dbReference type="InterPro" id="IPR000792">
    <property type="entry name" value="Tscrpt_reg_LuxR_C"/>
</dbReference>
<dbReference type="GO" id="GO:0005737">
    <property type="term" value="C:cytoplasm"/>
    <property type="evidence" value="ECO:0007669"/>
    <property type="project" value="TreeGrafter"/>
</dbReference>
<evidence type="ECO:0000259" key="3">
    <source>
        <dbReference type="PROSITE" id="PS50043"/>
    </source>
</evidence>
<dbReference type="SUPFAM" id="SSF52540">
    <property type="entry name" value="P-loop containing nucleoside triphosphate hydrolases"/>
    <property type="match status" value="1"/>
</dbReference>
<dbReference type="CDD" id="cd06170">
    <property type="entry name" value="LuxR_C_like"/>
    <property type="match status" value="1"/>
</dbReference>
<evidence type="ECO:0000256" key="2">
    <source>
        <dbReference type="ARBA" id="ARBA00022840"/>
    </source>
</evidence>
<dbReference type="InterPro" id="IPR027417">
    <property type="entry name" value="P-loop_NTPase"/>
</dbReference>
<comment type="caution">
    <text evidence="4">The sequence shown here is derived from an EMBL/GenBank/DDBJ whole genome shotgun (WGS) entry which is preliminary data.</text>
</comment>
<dbReference type="Pfam" id="PF00196">
    <property type="entry name" value="GerE"/>
    <property type="match status" value="1"/>
</dbReference>
<dbReference type="InterPro" id="IPR036388">
    <property type="entry name" value="WH-like_DNA-bd_sf"/>
</dbReference>
<dbReference type="Gene3D" id="1.25.40.10">
    <property type="entry name" value="Tetratricopeptide repeat domain"/>
    <property type="match status" value="1"/>
</dbReference>
<evidence type="ECO:0000313" key="4">
    <source>
        <dbReference type="EMBL" id="TWD73029.1"/>
    </source>
</evidence>
<protein>
    <submittedName>
        <fullName evidence="4">Regulatory LuxR family protein</fullName>
    </submittedName>
</protein>
<organism evidence="4 5">
    <name type="scientific">Kribbella amoyensis</name>
    <dbReference type="NCBI Taxonomy" id="996641"/>
    <lineage>
        <taxon>Bacteria</taxon>
        <taxon>Bacillati</taxon>
        <taxon>Actinomycetota</taxon>
        <taxon>Actinomycetes</taxon>
        <taxon>Propionibacteriales</taxon>
        <taxon>Kribbellaceae</taxon>
        <taxon>Kribbella</taxon>
    </lineage>
</organism>
<dbReference type="AlphaFoldDB" id="A0A561B2E5"/>
<dbReference type="InterPro" id="IPR011990">
    <property type="entry name" value="TPR-like_helical_dom_sf"/>
</dbReference>
<dbReference type="GO" id="GO:0004016">
    <property type="term" value="F:adenylate cyclase activity"/>
    <property type="evidence" value="ECO:0007669"/>
    <property type="project" value="TreeGrafter"/>
</dbReference>
<dbReference type="PROSITE" id="PS00622">
    <property type="entry name" value="HTH_LUXR_1"/>
    <property type="match status" value="1"/>
</dbReference>